<sequence length="139" mass="15832">MRYRRALILLASAGGNRVPVIARLVQADEGLGRDFHVRLTTAASGNRLRFEVSGTRGRLGGRAKRTRRPAPPPPTTRPTSFGIVFDKKFEESMMDHVSTIDTLRKRYFDAAREFKFNPDRSAHRAAWRMIRSEEGLDDF</sequence>
<organism evidence="2 3">
    <name type="scientific">Streptomyces chlorus</name>
    <dbReference type="NCBI Taxonomy" id="887452"/>
    <lineage>
        <taxon>Bacteria</taxon>
        <taxon>Bacillati</taxon>
        <taxon>Actinomycetota</taxon>
        <taxon>Actinomycetes</taxon>
        <taxon>Kitasatosporales</taxon>
        <taxon>Streptomycetaceae</taxon>
        <taxon>Streptomyces</taxon>
    </lineage>
</organism>
<dbReference type="RefSeq" id="WP_381365418.1">
    <property type="nucleotide sequence ID" value="NZ_JBHSOA010000045.1"/>
</dbReference>
<dbReference type="Proteomes" id="UP001596180">
    <property type="component" value="Unassembled WGS sequence"/>
</dbReference>
<dbReference type="EMBL" id="JBHSOA010000045">
    <property type="protein sequence ID" value="MFC5854315.1"/>
    <property type="molecule type" value="Genomic_DNA"/>
</dbReference>
<keyword evidence="3" id="KW-1185">Reference proteome</keyword>
<evidence type="ECO:0000313" key="2">
    <source>
        <dbReference type="EMBL" id="MFC5854315.1"/>
    </source>
</evidence>
<feature type="region of interest" description="Disordered" evidence="1">
    <location>
        <begin position="56"/>
        <end position="79"/>
    </location>
</feature>
<comment type="caution">
    <text evidence="2">The sequence shown here is derived from an EMBL/GenBank/DDBJ whole genome shotgun (WGS) entry which is preliminary data.</text>
</comment>
<evidence type="ECO:0000313" key="3">
    <source>
        <dbReference type="Proteomes" id="UP001596180"/>
    </source>
</evidence>
<gene>
    <name evidence="2" type="ORF">ACFPZI_21700</name>
</gene>
<evidence type="ECO:0000256" key="1">
    <source>
        <dbReference type="SAM" id="MobiDB-lite"/>
    </source>
</evidence>
<accession>A0ABW1E0C7</accession>
<feature type="compositionally biased region" description="Basic residues" evidence="1">
    <location>
        <begin position="59"/>
        <end position="68"/>
    </location>
</feature>
<proteinExistence type="predicted"/>
<reference evidence="3" key="1">
    <citation type="journal article" date="2019" name="Int. J. Syst. Evol. Microbiol.">
        <title>The Global Catalogue of Microorganisms (GCM) 10K type strain sequencing project: providing services to taxonomists for standard genome sequencing and annotation.</title>
        <authorList>
            <consortium name="The Broad Institute Genomics Platform"/>
            <consortium name="The Broad Institute Genome Sequencing Center for Infectious Disease"/>
            <person name="Wu L."/>
            <person name="Ma J."/>
        </authorList>
    </citation>
    <scope>NUCLEOTIDE SEQUENCE [LARGE SCALE GENOMIC DNA]</scope>
    <source>
        <strain evidence="3">JCM 10411</strain>
    </source>
</reference>
<protein>
    <submittedName>
        <fullName evidence="2">Uncharacterized protein</fullName>
    </submittedName>
</protein>
<name>A0ABW1E0C7_9ACTN</name>